<sequence length="64" mass="6842">MQGFNNRWAPLCQHCTPQTPRQVGLVRAANRREAAAGPPRAYERKAAMATSCSCDGRGGSGPRA</sequence>
<evidence type="ECO:0000313" key="2">
    <source>
        <dbReference type="Proteomes" id="UP000314294"/>
    </source>
</evidence>
<reference evidence="1 2" key="1">
    <citation type="submission" date="2019-03" db="EMBL/GenBank/DDBJ databases">
        <title>First draft genome of Liparis tanakae, snailfish: a comprehensive survey of snailfish specific genes.</title>
        <authorList>
            <person name="Kim W."/>
            <person name="Song I."/>
            <person name="Jeong J.-H."/>
            <person name="Kim D."/>
            <person name="Kim S."/>
            <person name="Ryu S."/>
            <person name="Song J.Y."/>
            <person name="Lee S.K."/>
        </authorList>
    </citation>
    <scope>NUCLEOTIDE SEQUENCE [LARGE SCALE GENOMIC DNA]</scope>
    <source>
        <tissue evidence="1">Muscle</tissue>
    </source>
</reference>
<name>A0A4Z2EEG2_9TELE</name>
<protein>
    <submittedName>
        <fullName evidence="1">Uncharacterized protein</fullName>
    </submittedName>
</protein>
<proteinExistence type="predicted"/>
<dbReference type="Proteomes" id="UP000314294">
    <property type="component" value="Unassembled WGS sequence"/>
</dbReference>
<gene>
    <name evidence="1" type="ORF">EYF80_062744</name>
</gene>
<organism evidence="1 2">
    <name type="scientific">Liparis tanakae</name>
    <name type="common">Tanaka's snailfish</name>
    <dbReference type="NCBI Taxonomy" id="230148"/>
    <lineage>
        <taxon>Eukaryota</taxon>
        <taxon>Metazoa</taxon>
        <taxon>Chordata</taxon>
        <taxon>Craniata</taxon>
        <taxon>Vertebrata</taxon>
        <taxon>Euteleostomi</taxon>
        <taxon>Actinopterygii</taxon>
        <taxon>Neopterygii</taxon>
        <taxon>Teleostei</taxon>
        <taxon>Neoteleostei</taxon>
        <taxon>Acanthomorphata</taxon>
        <taxon>Eupercaria</taxon>
        <taxon>Perciformes</taxon>
        <taxon>Cottioidei</taxon>
        <taxon>Cottales</taxon>
        <taxon>Liparidae</taxon>
        <taxon>Liparis</taxon>
    </lineage>
</organism>
<comment type="caution">
    <text evidence="1">The sequence shown here is derived from an EMBL/GenBank/DDBJ whole genome shotgun (WGS) entry which is preliminary data.</text>
</comment>
<keyword evidence="2" id="KW-1185">Reference proteome</keyword>
<accession>A0A4Z2EEG2</accession>
<dbReference type="AlphaFoldDB" id="A0A4Z2EEG2"/>
<dbReference type="EMBL" id="SRLO01008864">
    <property type="protein sequence ID" value="TNN27113.1"/>
    <property type="molecule type" value="Genomic_DNA"/>
</dbReference>
<evidence type="ECO:0000313" key="1">
    <source>
        <dbReference type="EMBL" id="TNN27113.1"/>
    </source>
</evidence>